<sequence>MPAPLILARIAAIELMRIASPDAHQGAVADADAVYAIANSAITRINKRDGRIRAAWRGDPLRYKHVNSCIVHGRALVCAASNYPDTPMRSQVLWFDRVTMRLERERDLGVGAGSLTWLDRHGGAWWAGFANYDGRGGTAGRDHRATVLVEYTASFVERRRWRFPAAVLDRFAPRSTSGGIWGDDGLLYVTGHDRPELYVLRTPCAGDTLDLVETIATPTGGQAIGWDGADHRRLWSIDRAGSQVVLSALPGDRPARRRCS</sequence>
<evidence type="ECO:0000313" key="1">
    <source>
        <dbReference type="EMBL" id="GAA0660215.1"/>
    </source>
</evidence>
<evidence type="ECO:0008006" key="3">
    <source>
        <dbReference type="Google" id="ProtNLM"/>
    </source>
</evidence>
<accession>A0ABN1HN88</accession>
<dbReference type="Proteomes" id="UP001500238">
    <property type="component" value="Unassembled WGS sequence"/>
</dbReference>
<dbReference type="RefSeq" id="WP_163958016.1">
    <property type="nucleotide sequence ID" value="NZ_BAAAES010000004.1"/>
</dbReference>
<organism evidence="1 2">
    <name type="scientific">Sphingomonas insulae</name>
    <dbReference type="NCBI Taxonomy" id="424800"/>
    <lineage>
        <taxon>Bacteria</taxon>
        <taxon>Pseudomonadati</taxon>
        <taxon>Pseudomonadota</taxon>
        <taxon>Alphaproteobacteria</taxon>
        <taxon>Sphingomonadales</taxon>
        <taxon>Sphingomonadaceae</taxon>
        <taxon>Sphingomonas</taxon>
    </lineage>
</organism>
<gene>
    <name evidence="1" type="ORF">GCM10009102_05920</name>
</gene>
<dbReference type="EMBL" id="BAAAES010000004">
    <property type="protein sequence ID" value="GAA0660215.1"/>
    <property type="molecule type" value="Genomic_DNA"/>
</dbReference>
<proteinExistence type="predicted"/>
<dbReference type="SUPFAM" id="SSF50998">
    <property type="entry name" value="Quinoprotein alcohol dehydrogenase-like"/>
    <property type="match status" value="1"/>
</dbReference>
<evidence type="ECO:0000313" key="2">
    <source>
        <dbReference type="Proteomes" id="UP001500238"/>
    </source>
</evidence>
<protein>
    <recommendedName>
        <fullName evidence="3">SMP-30/gluconolactonase/LRE family protein</fullName>
    </recommendedName>
</protein>
<dbReference type="InterPro" id="IPR011047">
    <property type="entry name" value="Quinoprotein_ADH-like_sf"/>
</dbReference>
<comment type="caution">
    <text evidence="1">The sequence shown here is derived from an EMBL/GenBank/DDBJ whole genome shotgun (WGS) entry which is preliminary data.</text>
</comment>
<reference evidence="1 2" key="1">
    <citation type="journal article" date="2019" name="Int. J. Syst. Evol. Microbiol.">
        <title>The Global Catalogue of Microorganisms (GCM) 10K type strain sequencing project: providing services to taxonomists for standard genome sequencing and annotation.</title>
        <authorList>
            <consortium name="The Broad Institute Genomics Platform"/>
            <consortium name="The Broad Institute Genome Sequencing Center for Infectious Disease"/>
            <person name="Wu L."/>
            <person name="Ma J."/>
        </authorList>
    </citation>
    <scope>NUCLEOTIDE SEQUENCE [LARGE SCALE GENOMIC DNA]</scope>
    <source>
        <strain evidence="1 2">JCM 14603</strain>
    </source>
</reference>
<name>A0ABN1HN88_9SPHN</name>
<keyword evidence="2" id="KW-1185">Reference proteome</keyword>